<evidence type="ECO:0000313" key="17">
    <source>
        <dbReference type="Proteomes" id="UP000025061"/>
    </source>
</evidence>
<dbReference type="PANTHER" id="PTHR32552:SF81">
    <property type="entry name" value="TONB-DEPENDENT OUTER MEMBRANE RECEPTOR"/>
    <property type="match status" value="1"/>
</dbReference>
<dbReference type="SUPFAM" id="SSF56935">
    <property type="entry name" value="Porins"/>
    <property type="match status" value="1"/>
</dbReference>
<name>A0A059FZK6_9PROT</name>
<keyword evidence="8 12" id="KW-0798">TonB box</keyword>
<comment type="caution">
    <text evidence="16">The sequence shown here is derived from an EMBL/GenBank/DDBJ whole genome shotgun (WGS) entry which is preliminary data.</text>
</comment>
<evidence type="ECO:0000256" key="12">
    <source>
        <dbReference type="RuleBase" id="RU003357"/>
    </source>
</evidence>
<dbReference type="InterPro" id="IPR036942">
    <property type="entry name" value="Beta-barrel_TonB_sf"/>
</dbReference>
<proteinExistence type="inferred from homology"/>
<feature type="signal peptide" evidence="13">
    <location>
        <begin position="1"/>
        <end position="19"/>
    </location>
</feature>
<evidence type="ECO:0000256" key="11">
    <source>
        <dbReference type="PROSITE-ProRule" id="PRU01360"/>
    </source>
</evidence>
<evidence type="ECO:0000259" key="15">
    <source>
        <dbReference type="Pfam" id="PF07715"/>
    </source>
</evidence>
<dbReference type="GO" id="GO:0009279">
    <property type="term" value="C:cell outer membrane"/>
    <property type="evidence" value="ECO:0007669"/>
    <property type="project" value="UniProtKB-SubCell"/>
</dbReference>
<evidence type="ECO:0000256" key="5">
    <source>
        <dbReference type="ARBA" id="ARBA00022692"/>
    </source>
</evidence>
<evidence type="ECO:0000256" key="9">
    <source>
        <dbReference type="ARBA" id="ARBA00023136"/>
    </source>
</evidence>
<evidence type="ECO:0000256" key="8">
    <source>
        <dbReference type="ARBA" id="ARBA00023077"/>
    </source>
</evidence>
<dbReference type="PANTHER" id="PTHR32552">
    <property type="entry name" value="FERRICHROME IRON RECEPTOR-RELATED"/>
    <property type="match status" value="1"/>
</dbReference>
<keyword evidence="2 11" id="KW-0813">Transport</keyword>
<dbReference type="EMBL" id="ARYI01000002">
    <property type="protein sequence ID" value="KCZ95960.1"/>
    <property type="molecule type" value="Genomic_DNA"/>
</dbReference>
<dbReference type="InterPro" id="IPR039426">
    <property type="entry name" value="TonB-dep_rcpt-like"/>
</dbReference>
<comment type="subcellular location">
    <subcellularLocation>
        <location evidence="1 11">Cell outer membrane</location>
        <topology evidence="1 11">Multi-pass membrane protein</topology>
    </subcellularLocation>
</comment>
<gene>
    <name evidence="16" type="ORF">HHI_04277</name>
</gene>
<keyword evidence="4" id="KW-0410">Iron transport</keyword>
<comment type="similarity">
    <text evidence="11 12">Belongs to the TonB-dependent receptor family.</text>
</comment>
<dbReference type="GO" id="GO:0006826">
    <property type="term" value="P:iron ion transport"/>
    <property type="evidence" value="ECO:0007669"/>
    <property type="project" value="UniProtKB-KW"/>
</dbReference>
<dbReference type="Pfam" id="PF00593">
    <property type="entry name" value="TonB_dep_Rec_b-barrel"/>
    <property type="match status" value="1"/>
</dbReference>
<evidence type="ECO:0000256" key="4">
    <source>
        <dbReference type="ARBA" id="ARBA00022496"/>
    </source>
</evidence>
<dbReference type="Proteomes" id="UP000025061">
    <property type="component" value="Unassembled WGS sequence"/>
</dbReference>
<keyword evidence="16" id="KW-0675">Receptor</keyword>
<evidence type="ECO:0000256" key="10">
    <source>
        <dbReference type="ARBA" id="ARBA00023237"/>
    </source>
</evidence>
<protein>
    <submittedName>
        <fullName evidence="16">TonB-dependent receptor</fullName>
    </submittedName>
</protein>
<keyword evidence="3 11" id="KW-1134">Transmembrane beta strand</keyword>
<dbReference type="PATRIC" id="fig|1280951.3.peg.872"/>
<keyword evidence="13" id="KW-0732">Signal</keyword>
<feature type="domain" description="TonB-dependent receptor plug" evidence="15">
    <location>
        <begin position="51"/>
        <end position="158"/>
    </location>
</feature>
<keyword evidence="9 11" id="KW-0472">Membrane</keyword>
<reference evidence="16 17" key="1">
    <citation type="submission" date="2013-04" db="EMBL/GenBank/DDBJ databases">
        <title>Hyphomonas hirschiana VP5 Genome Sequencing.</title>
        <authorList>
            <person name="Lai Q."/>
            <person name="Shao Z."/>
        </authorList>
    </citation>
    <scope>NUCLEOTIDE SEQUENCE [LARGE SCALE GENOMIC DNA]</scope>
    <source>
        <strain evidence="16 17">VP5</strain>
    </source>
</reference>
<dbReference type="AlphaFoldDB" id="A0A059FZK6"/>
<evidence type="ECO:0000256" key="6">
    <source>
        <dbReference type="ARBA" id="ARBA00023004"/>
    </source>
</evidence>
<dbReference type="RefSeq" id="WP_011646105.1">
    <property type="nucleotide sequence ID" value="NZ_ARYI01000002.1"/>
</dbReference>
<evidence type="ECO:0000259" key="14">
    <source>
        <dbReference type="Pfam" id="PF00593"/>
    </source>
</evidence>
<keyword evidence="10 11" id="KW-0998">Cell outer membrane</keyword>
<sequence>MNKAILLAGAAALAMTVQASPGFAQEASEDAELKQDVIVVSARKKEEGLLEAPVAVSAFSEETLENLQLESVDDIARFTPGLSFGKAFGRSTERPVIRGQSNVLAGVQFGVESGTAYFIDGVYYSGSIQNLDPNDLQRVEVIKGPQSALYGRNTYAGAINFITKGGTDTFEATGKLRAGNNDTAEYAASIAGPIFPGLTGRLSFRDYEYGGEHENSVTGELVGQEKTTSLAGVLDWAPVSNFDSRLRVSFSEDRDGVLPLFLQSAEENNCLPGYRSLAFWPLSGSTNTNQYYCGVIKPGQVAVNSGVDADGVPNVVPGAPLNSTFPFFAGAYGLGDGTAFDGITRDLWVASSVSTYRFGDAGWEASLLAGYSKEHNKQGYDSDHSSVNFFLAGPTQEPFFANTTRKDIEDYSIEAQIASPQDLRLRGMLGVYLYDQLFYEGDITFADPSGRSADTGKRTIRNEAIFGLVEFDFTDRLTATLEGRYAEETKTDRTSTVTPEVSYSKFTPRLTVDYDLGNGGTIYAVVAQGVKPGGINGAIGEAVGMPTYKQEESDNFEVGLKTPLPDVGLGDWSVSMAGYFTDATNVQLTSAVAATSGAINSIATNQGAGEIKGLEIDLNGAVNDILSGGFTYAWTDAKFTEGCDADEWTMTSGGGVLTDPDNQTGTDFSGLFPGAGPASCSIAGRTFPLTSEHQASVFARLDFREAGPFGSDFFVSSDLTYESSKFVQIHNQAETGDATLLGARFGFETDRWTIAAYGQNITDEDSIVVATRWLQGPYFSAGFSPNVAPTTASRGAPRAYFGSLRRGPQYGAELRVRF</sequence>
<dbReference type="OrthoDB" id="9775095at2"/>
<dbReference type="PROSITE" id="PS52016">
    <property type="entry name" value="TONB_DEPENDENT_REC_3"/>
    <property type="match status" value="1"/>
</dbReference>
<feature type="chain" id="PRO_5001578426" evidence="13">
    <location>
        <begin position="20"/>
        <end position="818"/>
    </location>
</feature>
<dbReference type="Gene3D" id="2.40.170.20">
    <property type="entry name" value="TonB-dependent receptor, beta-barrel domain"/>
    <property type="match status" value="2"/>
</dbReference>
<keyword evidence="7" id="KW-0406">Ion transport</keyword>
<evidence type="ECO:0000256" key="7">
    <source>
        <dbReference type="ARBA" id="ARBA00023065"/>
    </source>
</evidence>
<evidence type="ECO:0000256" key="3">
    <source>
        <dbReference type="ARBA" id="ARBA00022452"/>
    </source>
</evidence>
<evidence type="ECO:0000256" key="2">
    <source>
        <dbReference type="ARBA" id="ARBA00022448"/>
    </source>
</evidence>
<feature type="domain" description="TonB-dependent receptor-like beta-barrel" evidence="14">
    <location>
        <begin position="340"/>
        <end position="761"/>
    </location>
</feature>
<keyword evidence="6" id="KW-0408">Iron</keyword>
<keyword evidence="5 11" id="KW-0812">Transmembrane</keyword>
<accession>A0A059FZK6</accession>
<evidence type="ECO:0000256" key="1">
    <source>
        <dbReference type="ARBA" id="ARBA00004571"/>
    </source>
</evidence>
<organism evidence="16 17">
    <name type="scientific">Hyphomonas hirschiana VP5</name>
    <dbReference type="NCBI Taxonomy" id="1280951"/>
    <lineage>
        <taxon>Bacteria</taxon>
        <taxon>Pseudomonadati</taxon>
        <taxon>Pseudomonadota</taxon>
        <taxon>Alphaproteobacteria</taxon>
        <taxon>Hyphomonadales</taxon>
        <taxon>Hyphomonadaceae</taxon>
        <taxon>Hyphomonas</taxon>
    </lineage>
</organism>
<evidence type="ECO:0000313" key="16">
    <source>
        <dbReference type="EMBL" id="KCZ95960.1"/>
    </source>
</evidence>
<evidence type="ECO:0000256" key="13">
    <source>
        <dbReference type="SAM" id="SignalP"/>
    </source>
</evidence>
<keyword evidence="17" id="KW-1185">Reference proteome</keyword>
<dbReference type="InterPro" id="IPR000531">
    <property type="entry name" value="Beta-barrel_TonB"/>
</dbReference>
<dbReference type="Pfam" id="PF07715">
    <property type="entry name" value="Plug"/>
    <property type="match status" value="1"/>
</dbReference>
<dbReference type="InterPro" id="IPR012910">
    <property type="entry name" value="Plug_dom"/>
</dbReference>